<dbReference type="AlphaFoldDB" id="A0A8F6TUG5"/>
<reference evidence="2 3" key="1">
    <citation type="submission" date="2021-07" db="EMBL/GenBank/DDBJ databases">
        <title>A novel Jannaschia species isolated from marine dinoflagellate Ceratoperidinium margalefii.</title>
        <authorList>
            <person name="Jiang Y."/>
            <person name="Li Z."/>
        </authorList>
    </citation>
    <scope>NUCLEOTIDE SEQUENCE [LARGE SCALE GENOMIC DNA]</scope>
    <source>
        <strain evidence="2 3">J12C1-MA-4</strain>
    </source>
</reference>
<protein>
    <submittedName>
        <fullName evidence="2">Uncharacterized protein</fullName>
    </submittedName>
</protein>
<sequence length="124" mass="13109">MEYSSLVPRTEPAGLPASTSQNFAPSALSTAAETARPVLAVAKTDAADAKTGEEFQPLDTFEVGDNDHVPVPPEPPREATVRAIIADAPEIEEVEEPADPEDPIAATLRDMEADSKTPTVDVRS</sequence>
<dbReference type="EMBL" id="CP079194">
    <property type="protein sequence ID" value="QXT38084.1"/>
    <property type="molecule type" value="Genomic_DNA"/>
</dbReference>
<dbReference type="Proteomes" id="UP000825009">
    <property type="component" value="Chromosome"/>
</dbReference>
<gene>
    <name evidence="2" type="ORF">KYE46_08925</name>
</gene>
<feature type="region of interest" description="Disordered" evidence="1">
    <location>
        <begin position="1"/>
        <end position="22"/>
    </location>
</feature>
<proteinExistence type="predicted"/>
<accession>A0A8F6TUG5</accession>
<organism evidence="2 3">
    <name type="scientific">Gymnodinialimonas ceratoperidinii</name>
    <dbReference type="NCBI Taxonomy" id="2856823"/>
    <lineage>
        <taxon>Bacteria</taxon>
        <taxon>Pseudomonadati</taxon>
        <taxon>Pseudomonadota</taxon>
        <taxon>Alphaproteobacteria</taxon>
        <taxon>Rhodobacterales</taxon>
        <taxon>Paracoccaceae</taxon>
        <taxon>Gymnodinialimonas</taxon>
    </lineage>
</organism>
<keyword evidence="3" id="KW-1185">Reference proteome</keyword>
<evidence type="ECO:0000256" key="1">
    <source>
        <dbReference type="SAM" id="MobiDB-lite"/>
    </source>
</evidence>
<evidence type="ECO:0000313" key="3">
    <source>
        <dbReference type="Proteomes" id="UP000825009"/>
    </source>
</evidence>
<name>A0A8F6TUG5_9RHOB</name>
<dbReference type="RefSeq" id="WP_219000281.1">
    <property type="nucleotide sequence ID" value="NZ_CP079194.1"/>
</dbReference>
<dbReference type="KEGG" id="gce:KYE46_08925"/>
<feature type="region of interest" description="Disordered" evidence="1">
    <location>
        <begin position="50"/>
        <end position="76"/>
    </location>
</feature>
<evidence type="ECO:0000313" key="2">
    <source>
        <dbReference type="EMBL" id="QXT38084.1"/>
    </source>
</evidence>